<evidence type="ECO:0000313" key="6">
    <source>
        <dbReference type="EMBL" id="KAE9465191.1"/>
    </source>
</evidence>
<evidence type="ECO:0000256" key="3">
    <source>
        <dbReference type="ARBA" id="ARBA00023004"/>
    </source>
</evidence>
<comment type="caution">
    <text evidence="6">The sequence shown here is derived from an EMBL/GenBank/DDBJ whole genome shotgun (WGS) entry which is preliminary data.</text>
</comment>
<dbReference type="PROSITE" id="PS51471">
    <property type="entry name" value="FE2OG_OXY"/>
    <property type="match status" value="1"/>
</dbReference>
<gene>
    <name evidence="6" type="ORF">C3L33_02901</name>
</gene>
<evidence type="ECO:0000313" key="7">
    <source>
        <dbReference type="Proteomes" id="UP000428333"/>
    </source>
</evidence>
<dbReference type="Pfam" id="PF03171">
    <property type="entry name" value="2OG-FeII_Oxy"/>
    <property type="match status" value="1"/>
</dbReference>
<keyword evidence="7" id="KW-1185">Reference proteome</keyword>
<dbReference type="GO" id="GO:0016705">
    <property type="term" value="F:oxidoreductase activity, acting on paired donors, with incorporation or reduction of molecular oxygen"/>
    <property type="evidence" value="ECO:0007669"/>
    <property type="project" value="UniProtKB-ARBA"/>
</dbReference>
<dbReference type="EMBL" id="QEFC01000296">
    <property type="protein sequence ID" value="KAE9465191.1"/>
    <property type="molecule type" value="Genomic_DNA"/>
</dbReference>
<evidence type="ECO:0000256" key="4">
    <source>
        <dbReference type="RuleBase" id="RU003682"/>
    </source>
</evidence>
<dbReference type="PANTHER" id="PTHR47991">
    <property type="entry name" value="OXOGLUTARATE/IRON-DEPENDENT DIOXYGENASE"/>
    <property type="match status" value="1"/>
</dbReference>
<evidence type="ECO:0000256" key="2">
    <source>
        <dbReference type="ARBA" id="ARBA00022723"/>
    </source>
</evidence>
<evidence type="ECO:0000259" key="5">
    <source>
        <dbReference type="PROSITE" id="PS51471"/>
    </source>
</evidence>
<dbReference type="Pfam" id="PF14226">
    <property type="entry name" value="DIOX_N"/>
    <property type="match status" value="1"/>
</dbReference>
<dbReference type="Proteomes" id="UP000428333">
    <property type="component" value="Linkage Group LG02"/>
</dbReference>
<proteinExistence type="inferred from homology"/>
<dbReference type="AlphaFoldDB" id="A0A6A4MA55"/>
<sequence length="295" mass="32806">MNCPQDWPEPIIRVQSLSDSGIPIIPDRFIKPPPDRPVTNTAVNEVNIPLIDLKGLFGDDSSLKATTLDQISQACREWGFFQVINHGVSPRLMDLARDVWRDFFHQPMEEKQAYANSPRTYEGYGSRLGGVIGCREVMDEYGEELLKLCGRLMKVLSINLGLGEEDLQNAFGGNNIGTCLRVNFYPKCPQPDLTLGLSSHSDPGGMTLLLPDAQVPGLQVRRNNNWITVKPAPHAFIVNIGDQIQVLSNAVYKSVEHRVIVNSGNERVSLAFFYNPKSDILIQPVEDLVTPEKPA</sequence>
<dbReference type="GO" id="GO:0046872">
    <property type="term" value="F:metal ion binding"/>
    <property type="evidence" value="ECO:0007669"/>
    <property type="project" value="UniProtKB-KW"/>
</dbReference>
<keyword evidence="2 4" id="KW-0479">Metal-binding</keyword>
<feature type="non-terminal residue" evidence="6">
    <location>
        <position position="295"/>
    </location>
</feature>
<dbReference type="InterPro" id="IPR005123">
    <property type="entry name" value="Oxoglu/Fe-dep_dioxygenase_dom"/>
</dbReference>
<reference evidence="6 7" key="1">
    <citation type="journal article" date="2019" name="Genome Biol. Evol.">
        <title>The Rhododendron genome and chromosomal organization provide insight into shared whole-genome duplications across the heath family (Ericaceae).</title>
        <authorList>
            <person name="Soza V.L."/>
            <person name="Lindsley D."/>
            <person name="Waalkes A."/>
            <person name="Ramage E."/>
            <person name="Patwardhan R.P."/>
            <person name="Burton J.N."/>
            <person name="Adey A."/>
            <person name="Kumar A."/>
            <person name="Qiu R."/>
            <person name="Shendure J."/>
            <person name="Hall B."/>
        </authorList>
    </citation>
    <scope>NUCLEOTIDE SEQUENCE [LARGE SCALE GENOMIC DNA]</scope>
    <source>
        <strain evidence="6">RSF 1966-606</strain>
    </source>
</reference>
<dbReference type="InterPro" id="IPR044861">
    <property type="entry name" value="IPNS-like_FE2OG_OXY"/>
</dbReference>
<dbReference type="InterPro" id="IPR027443">
    <property type="entry name" value="IPNS-like_sf"/>
</dbReference>
<organism evidence="6 7">
    <name type="scientific">Rhododendron williamsianum</name>
    <dbReference type="NCBI Taxonomy" id="262921"/>
    <lineage>
        <taxon>Eukaryota</taxon>
        <taxon>Viridiplantae</taxon>
        <taxon>Streptophyta</taxon>
        <taxon>Embryophyta</taxon>
        <taxon>Tracheophyta</taxon>
        <taxon>Spermatophyta</taxon>
        <taxon>Magnoliopsida</taxon>
        <taxon>eudicotyledons</taxon>
        <taxon>Gunneridae</taxon>
        <taxon>Pentapetalae</taxon>
        <taxon>asterids</taxon>
        <taxon>Ericales</taxon>
        <taxon>Ericaceae</taxon>
        <taxon>Ericoideae</taxon>
        <taxon>Rhodoreae</taxon>
        <taxon>Rhododendron</taxon>
    </lineage>
</organism>
<name>A0A6A4MA55_9ERIC</name>
<dbReference type="SUPFAM" id="SSF51197">
    <property type="entry name" value="Clavaminate synthase-like"/>
    <property type="match status" value="1"/>
</dbReference>
<accession>A0A6A4MA55</accession>
<protein>
    <recommendedName>
        <fullName evidence="5">Fe2OG dioxygenase domain-containing protein</fullName>
    </recommendedName>
</protein>
<keyword evidence="4" id="KW-0560">Oxidoreductase</keyword>
<feature type="non-terminal residue" evidence="6">
    <location>
        <position position="1"/>
    </location>
</feature>
<dbReference type="Gene3D" id="2.60.120.330">
    <property type="entry name" value="B-lactam Antibiotic, Isopenicillin N Synthase, Chain"/>
    <property type="match status" value="1"/>
</dbReference>
<dbReference type="InterPro" id="IPR026992">
    <property type="entry name" value="DIOX_N"/>
</dbReference>
<evidence type="ECO:0000256" key="1">
    <source>
        <dbReference type="ARBA" id="ARBA00008056"/>
    </source>
</evidence>
<feature type="domain" description="Fe2OG dioxygenase" evidence="5">
    <location>
        <begin position="175"/>
        <end position="276"/>
    </location>
</feature>
<dbReference type="OrthoDB" id="288590at2759"/>
<comment type="similarity">
    <text evidence="1 4">Belongs to the iron/ascorbate-dependent oxidoreductase family.</text>
</comment>
<keyword evidence="3 4" id="KW-0408">Iron</keyword>
<dbReference type="InterPro" id="IPR050295">
    <property type="entry name" value="Plant_2OG-oxidoreductases"/>
</dbReference>